<dbReference type="AlphaFoldDB" id="A0A165UC89"/>
<dbReference type="Proteomes" id="UP000076761">
    <property type="component" value="Unassembled WGS sequence"/>
</dbReference>
<keyword evidence="3" id="KW-1185">Reference proteome</keyword>
<accession>A0A165UC89</accession>
<evidence type="ECO:0000313" key="3">
    <source>
        <dbReference type="Proteomes" id="UP000076761"/>
    </source>
</evidence>
<evidence type="ECO:0000313" key="2">
    <source>
        <dbReference type="EMBL" id="KZT27941.1"/>
    </source>
</evidence>
<evidence type="ECO:0000256" key="1">
    <source>
        <dbReference type="SAM" id="Phobius"/>
    </source>
</evidence>
<feature type="transmembrane region" description="Helical" evidence="1">
    <location>
        <begin position="37"/>
        <end position="58"/>
    </location>
</feature>
<dbReference type="InParanoid" id="A0A165UC89"/>
<dbReference type="EMBL" id="KV425560">
    <property type="protein sequence ID" value="KZT27941.1"/>
    <property type="molecule type" value="Genomic_DNA"/>
</dbReference>
<proteinExistence type="predicted"/>
<protein>
    <submittedName>
        <fullName evidence="2">Uncharacterized protein</fullName>
    </submittedName>
</protein>
<keyword evidence="1" id="KW-1133">Transmembrane helix</keyword>
<dbReference type="OrthoDB" id="5304367at2759"/>
<name>A0A165UC89_9AGAM</name>
<sequence>MADPLQPPDIVALAKLPPTTKSAPSVLSMAKFGPRHFVAPVAAFSMAIVVVLYVRYSIRTARAESAIRSSRNSRD</sequence>
<reference evidence="2 3" key="1">
    <citation type="journal article" date="2016" name="Mol. Biol. Evol.">
        <title>Comparative Genomics of Early-Diverging Mushroom-Forming Fungi Provides Insights into the Origins of Lignocellulose Decay Capabilities.</title>
        <authorList>
            <person name="Nagy L.G."/>
            <person name="Riley R."/>
            <person name="Tritt A."/>
            <person name="Adam C."/>
            <person name="Daum C."/>
            <person name="Floudas D."/>
            <person name="Sun H."/>
            <person name="Yadav J.S."/>
            <person name="Pangilinan J."/>
            <person name="Larsson K.H."/>
            <person name="Matsuura K."/>
            <person name="Barry K."/>
            <person name="Labutti K."/>
            <person name="Kuo R."/>
            <person name="Ohm R.A."/>
            <person name="Bhattacharya S.S."/>
            <person name="Shirouzu T."/>
            <person name="Yoshinaga Y."/>
            <person name="Martin F.M."/>
            <person name="Grigoriev I.V."/>
            <person name="Hibbett D.S."/>
        </authorList>
    </citation>
    <scope>NUCLEOTIDE SEQUENCE [LARGE SCALE GENOMIC DNA]</scope>
    <source>
        <strain evidence="2 3">HHB14362 ss-1</strain>
    </source>
</reference>
<organism evidence="2 3">
    <name type="scientific">Neolentinus lepideus HHB14362 ss-1</name>
    <dbReference type="NCBI Taxonomy" id="1314782"/>
    <lineage>
        <taxon>Eukaryota</taxon>
        <taxon>Fungi</taxon>
        <taxon>Dikarya</taxon>
        <taxon>Basidiomycota</taxon>
        <taxon>Agaricomycotina</taxon>
        <taxon>Agaricomycetes</taxon>
        <taxon>Gloeophyllales</taxon>
        <taxon>Gloeophyllaceae</taxon>
        <taxon>Neolentinus</taxon>
    </lineage>
</organism>
<gene>
    <name evidence="2" type="ORF">NEOLEDRAFT_1240068</name>
</gene>
<keyword evidence="1" id="KW-0812">Transmembrane</keyword>
<keyword evidence="1" id="KW-0472">Membrane</keyword>